<protein>
    <submittedName>
        <fullName evidence="1">Uncharacterized protein</fullName>
    </submittedName>
</protein>
<name>A0A387BMT6_9LACT</name>
<evidence type="ECO:0000313" key="1">
    <source>
        <dbReference type="EMBL" id="AYF99840.1"/>
    </source>
</evidence>
<dbReference type="AlphaFoldDB" id="A0A387BMT6"/>
<dbReference type="Proteomes" id="UP000269374">
    <property type="component" value="Chromosome"/>
</dbReference>
<keyword evidence="2" id="KW-1185">Reference proteome</keyword>
<accession>A0A387BMT6</accession>
<sequence>MDENRKKTLDAIIYHFDLFLKEQNKPDSEMVHKYSDGYSTLEVPISLLEVVREELKEYAESFKENQREKERYATTKLVTFLTWFLAHETPKISTEEIETWFETHQGG</sequence>
<evidence type="ECO:0000313" key="2">
    <source>
        <dbReference type="Proteomes" id="UP000269374"/>
    </source>
</evidence>
<reference evidence="1 2" key="1">
    <citation type="submission" date="2018-09" db="EMBL/GenBank/DDBJ databases">
        <title>Genome sequencing of strain 1JSPR-7.</title>
        <authorList>
            <person name="Heo J."/>
            <person name="Kim S.-J."/>
            <person name="Kwon S.-W."/>
        </authorList>
    </citation>
    <scope>NUCLEOTIDE SEQUENCE [LARGE SCALE GENOMIC DNA]</scope>
    <source>
        <strain evidence="1 2">1JSPR-7</strain>
    </source>
</reference>
<dbReference type="KEGG" id="lact:D7I46_01325"/>
<dbReference type="EMBL" id="CP032627">
    <property type="protein sequence ID" value="AYF99840.1"/>
    <property type="molecule type" value="Genomic_DNA"/>
</dbReference>
<dbReference type="RefSeq" id="WP_120771229.1">
    <property type="nucleotide sequence ID" value="NZ_CP032627.1"/>
</dbReference>
<organism evidence="1 2">
    <name type="scientific">Lactococcus allomyrinae</name>
    <dbReference type="NCBI Taxonomy" id="2419773"/>
    <lineage>
        <taxon>Bacteria</taxon>
        <taxon>Bacillati</taxon>
        <taxon>Bacillota</taxon>
        <taxon>Bacilli</taxon>
        <taxon>Lactobacillales</taxon>
        <taxon>Streptococcaceae</taxon>
        <taxon>Lactococcus</taxon>
    </lineage>
</organism>
<gene>
    <name evidence="1" type="ORF">D7I46_01325</name>
</gene>
<proteinExistence type="predicted"/>